<organismHost>
    <name type="scientific">Lepidoptera</name>
    <name type="common">moths &amp; butterflies</name>
    <dbReference type="NCBI Taxonomy" id="7088"/>
</organismHost>
<gene>
    <name evidence="1" type="ORF">SlsnVgp040</name>
</gene>
<dbReference type="Proteomes" id="UP000232896">
    <property type="component" value="Segment"/>
</dbReference>
<dbReference type="Pfam" id="PF11077">
    <property type="entry name" value="DUF2616"/>
    <property type="match status" value="1"/>
</dbReference>
<name>M1JTD7_NPVSL</name>
<proteinExistence type="predicted"/>
<evidence type="ECO:0000313" key="2">
    <source>
        <dbReference type="Proteomes" id="UP000232896"/>
    </source>
</evidence>
<sequence>MNPILYIEPFVRHSKSFRDSVSPHDRIVTRDRWIDDVIAIASKLHDDRAEIYKRVECCEFCGHKCSDEKERGVRGQEGEYFCSKCFFPLFYCETRCATEWTVFALLSVYYWESSERRDGGEVDYNLRVVWKERIKMAWMCERQQSRKEDMCCGNYIVKKYKACVQCKHIDDHNYGEGMVFFDFDYKMFCEKCLFPRFECDLCHGNNLIGLNS</sequence>
<dbReference type="EMBL" id="JX454574">
    <property type="protein sequence ID" value="AGE89895.1"/>
    <property type="molecule type" value="Genomic_DNA"/>
</dbReference>
<accession>M1JTD7</accession>
<dbReference type="InterPro" id="IPR020201">
    <property type="entry name" value="AcMNPV_Orf52"/>
</dbReference>
<evidence type="ECO:0000313" key="1">
    <source>
        <dbReference type="EMBL" id="AGE89895.1"/>
    </source>
</evidence>
<reference evidence="1 2" key="1">
    <citation type="journal article" date="2013" name="Virus Res.">
        <title>Determination and analysis of the genome sequence of Spodoptera littoralis multiple nucleopolyhedrovirus.</title>
        <authorList>
            <person name="Breitenbach J.E."/>
            <person name="El-Sheikh el.-S.A."/>
            <person name="Harrison R.L."/>
            <person name="Rowley D.L."/>
            <person name="Sparks M.E."/>
            <person name="Gundersen-Rindal D.E."/>
            <person name="Popham H.J."/>
        </authorList>
    </citation>
    <scope>NUCLEOTIDE SEQUENCE [LARGE SCALE GENOMIC DNA]</scope>
    <source>
        <strain evidence="1">AN1956</strain>
    </source>
</reference>
<dbReference type="OrthoDB" id="19223at10239"/>
<keyword evidence="2" id="KW-1185">Reference proteome</keyword>
<organism evidence="1 2">
    <name type="scientific">Spodoptera littoralis nuclear polyhedrosis virus</name>
    <name type="common">SlNPV</name>
    <dbReference type="NCBI Taxonomy" id="10456"/>
    <lineage>
        <taxon>Viruses</taxon>
        <taxon>Viruses incertae sedis</taxon>
        <taxon>Naldaviricetes</taxon>
        <taxon>Lefavirales</taxon>
        <taxon>Baculoviridae</taxon>
        <taxon>Alphabaculovirus</taxon>
        <taxon>Alphabaculovirus splittoralis</taxon>
    </lineage>
</organism>
<protein>
    <submittedName>
        <fullName evidence="1">Uncharacterized protein</fullName>
    </submittedName>
</protein>